<evidence type="ECO:0000259" key="2">
    <source>
        <dbReference type="Pfam" id="PF18962"/>
    </source>
</evidence>
<accession>A0A3E1EV62</accession>
<feature type="domain" description="Secretion system C-terminal sorting" evidence="2">
    <location>
        <begin position="382"/>
        <end position="446"/>
    </location>
</feature>
<proteinExistence type="predicted"/>
<dbReference type="Pfam" id="PF13517">
    <property type="entry name" value="FG-GAP_3"/>
    <property type="match status" value="4"/>
</dbReference>
<dbReference type="RefSeq" id="WP_116881794.1">
    <property type="nucleotide sequence ID" value="NZ_QURB01000009.1"/>
</dbReference>
<comment type="caution">
    <text evidence="3">The sequence shown here is derived from an EMBL/GenBank/DDBJ whole genome shotgun (WGS) entry which is preliminary data.</text>
</comment>
<name>A0A3E1EV62_9FLAO</name>
<sequence length="448" mass="49547">MKNILLTTIFISFSFVQFIYSQVGPVNYLDTTSATAATSMIAIDDINNDGLNEVITSIAGASGKIGYFNQQSNGHFTDTLTIIKNAPFAYGLKTGDFNNDGFRDIIAIGGMQNEAWLFMNDGGNFPTCDTIDSGISILMNDLEVQDFDGDNDDDIVIIGQHSIDLYRNDGNAIFTKEIILSTSSSSHSLECLDLDAADMNNDGHIDLICAETEGVVLYINDGNGVFTPNYYSQIPEIGILIESIDVDNDNDVDVIMTTNSNDTKLFLNDGNGSLSFSHILSSIPTLKSLSSIDYNNDGLKDLYLSYEHTIAVFLNDTQNNFNTEVEIHHDTTLIMGYVCTGEIDHQNGEDYIWSGGNKKLAYHINQSSLYLDKNFLTTPKLIYPNPSSSKININAETPIIQSKICSIDGALMLKSNKHSIDIRKLQKGSYILIIETKKNTLRKRFIKQ</sequence>
<dbReference type="Pfam" id="PF18962">
    <property type="entry name" value="Por_Secre_tail"/>
    <property type="match status" value="1"/>
</dbReference>
<keyword evidence="4" id="KW-1185">Reference proteome</keyword>
<dbReference type="EMBL" id="QURB01000009">
    <property type="protein sequence ID" value="RFC53402.1"/>
    <property type="molecule type" value="Genomic_DNA"/>
</dbReference>
<dbReference type="Proteomes" id="UP000257127">
    <property type="component" value="Unassembled WGS sequence"/>
</dbReference>
<evidence type="ECO:0000256" key="1">
    <source>
        <dbReference type="ARBA" id="ARBA00022729"/>
    </source>
</evidence>
<dbReference type="AlphaFoldDB" id="A0A3E1EV62"/>
<dbReference type="Gene3D" id="2.130.10.130">
    <property type="entry name" value="Integrin alpha, N-terminal"/>
    <property type="match status" value="1"/>
</dbReference>
<dbReference type="SUPFAM" id="SSF69318">
    <property type="entry name" value="Integrin alpha N-terminal domain"/>
    <property type="match status" value="1"/>
</dbReference>
<dbReference type="InterPro" id="IPR013517">
    <property type="entry name" value="FG-GAP"/>
</dbReference>
<dbReference type="PANTHER" id="PTHR44103">
    <property type="entry name" value="PROPROTEIN CONVERTASE P"/>
    <property type="match status" value="1"/>
</dbReference>
<dbReference type="InterPro" id="IPR028994">
    <property type="entry name" value="Integrin_alpha_N"/>
</dbReference>
<dbReference type="NCBIfam" id="TIGR04183">
    <property type="entry name" value="Por_Secre_tail"/>
    <property type="match status" value="1"/>
</dbReference>
<gene>
    <name evidence="3" type="ORF">DXU93_13300</name>
</gene>
<reference evidence="3 4" key="1">
    <citation type="submission" date="2018-08" db="EMBL/GenBank/DDBJ databases">
        <title>The draft genome squence of Brumimicrobium sp. N62.</title>
        <authorList>
            <person name="Du Z.-J."/>
            <person name="Luo H.-R."/>
        </authorList>
    </citation>
    <scope>NUCLEOTIDE SEQUENCE [LARGE SCALE GENOMIC DNA]</scope>
    <source>
        <strain evidence="3 4">N62</strain>
    </source>
</reference>
<keyword evidence="1" id="KW-0732">Signal</keyword>
<evidence type="ECO:0000313" key="4">
    <source>
        <dbReference type="Proteomes" id="UP000257127"/>
    </source>
</evidence>
<protein>
    <submittedName>
        <fullName evidence="3">T9SS C-terminal target domain-containing protein</fullName>
    </submittedName>
</protein>
<organism evidence="3 4">
    <name type="scientific">Brumimicrobium aurantiacum</name>
    <dbReference type="NCBI Taxonomy" id="1737063"/>
    <lineage>
        <taxon>Bacteria</taxon>
        <taxon>Pseudomonadati</taxon>
        <taxon>Bacteroidota</taxon>
        <taxon>Flavobacteriia</taxon>
        <taxon>Flavobacteriales</taxon>
        <taxon>Crocinitomicaceae</taxon>
        <taxon>Brumimicrobium</taxon>
    </lineage>
</organism>
<evidence type="ECO:0000313" key="3">
    <source>
        <dbReference type="EMBL" id="RFC53402.1"/>
    </source>
</evidence>
<dbReference type="OrthoDB" id="9816120at2"/>
<dbReference type="PANTHER" id="PTHR44103:SF1">
    <property type="entry name" value="PROPROTEIN CONVERTASE P"/>
    <property type="match status" value="1"/>
</dbReference>
<dbReference type="InterPro" id="IPR026444">
    <property type="entry name" value="Secre_tail"/>
</dbReference>